<dbReference type="AlphaFoldDB" id="A0AAD6QU55"/>
<proteinExistence type="predicted"/>
<dbReference type="EMBL" id="JAQIZT010000005">
    <property type="protein sequence ID" value="KAJ6996457.1"/>
    <property type="molecule type" value="Genomic_DNA"/>
</dbReference>
<dbReference type="InterPro" id="IPR036770">
    <property type="entry name" value="Ankyrin_rpt-contain_sf"/>
</dbReference>
<dbReference type="Pfam" id="PF12796">
    <property type="entry name" value="Ank_2"/>
    <property type="match status" value="1"/>
</dbReference>
<keyword evidence="1" id="KW-0677">Repeat</keyword>
<evidence type="ECO:0000256" key="3">
    <source>
        <dbReference type="PROSITE-ProRule" id="PRU00023"/>
    </source>
</evidence>
<dbReference type="Proteomes" id="UP001164929">
    <property type="component" value="Chromosome 5"/>
</dbReference>
<protein>
    <recommendedName>
        <fullName evidence="6">Ankyrin repeat family protein</fullName>
    </recommendedName>
</protein>
<evidence type="ECO:0000313" key="4">
    <source>
        <dbReference type="EMBL" id="KAJ6996457.1"/>
    </source>
</evidence>
<dbReference type="SUPFAM" id="SSF48403">
    <property type="entry name" value="Ankyrin repeat"/>
    <property type="match status" value="1"/>
</dbReference>
<name>A0AAD6QU55_9ROSI</name>
<dbReference type="PROSITE" id="PS50088">
    <property type="entry name" value="ANK_REPEAT"/>
    <property type="match status" value="2"/>
</dbReference>
<dbReference type="GO" id="GO:0005886">
    <property type="term" value="C:plasma membrane"/>
    <property type="evidence" value="ECO:0007669"/>
    <property type="project" value="TreeGrafter"/>
</dbReference>
<reference evidence="4" key="1">
    <citation type="journal article" date="2023" name="Mol. Ecol. Resour.">
        <title>Chromosome-level genome assembly of a triploid poplar Populus alba 'Berolinensis'.</title>
        <authorList>
            <person name="Chen S."/>
            <person name="Yu Y."/>
            <person name="Wang X."/>
            <person name="Wang S."/>
            <person name="Zhang T."/>
            <person name="Zhou Y."/>
            <person name="He R."/>
            <person name="Meng N."/>
            <person name="Wang Y."/>
            <person name="Liu W."/>
            <person name="Liu Z."/>
            <person name="Liu J."/>
            <person name="Guo Q."/>
            <person name="Huang H."/>
            <person name="Sederoff R.R."/>
            <person name="Wang G."/>
            <person name="Qu G."/>
            <person name="Chen S."/>
        </authorList>
    </citation>
    <scope>NUCLEOTIDE SEQUENCE</scope>
    <source>
        <strain evidence="4">SC-2020</strain>
    </source>
</reference>
<accession>A0AAD6QU55</accession>
<feature type="repeat" description="ANK" evidence="3">
    <location>
        <begin position="14"/>
        <end position="46"/>
    </location>
</feature>
<evidence type="ECO:0008006" key="6">
    <source>
        <dbReference type="Google" id="ProtNLM"/>
    </source>
</evidence>
<evidence type="ECO:0000313" key="5">
    <source>
        <dbReference type="Proteomes" id="UP001164929"/>
    </source>
</evidence>
<evidence type="ECO:0000256" key="2">
    <source>
        <dbReference type="ARBA" id="ARBA00023043"/>
    </source>
</evidence>
<dbReference type="InterPro" id="IPR002110">
    <property type="entry name" value="Ankyrin_rpt"/>
</dbReference>
<dbReference type="PANTHER" id="PTHR24186:SF18">
    <property type="entry name" value="ANKYRIN REPEAT FAMILY PROTEIN"/>
    <property type="match status" value="1"/>
</dbReference>
<gene>
    <name evidence="4" type="ORF">NC653_013149</name>
</gene>
<sequence length="97" mass="10655">MEAHPELSMTVDLSNTTALHTAATKGHLEIVNLLLDAGSSLATIAKSNGKTALHSAARNGHVEVKQMNFQAGFNTRAFMCQRTRDNNDRELEEIFPF</sequence>
<dbReference type="PANTHER" id="PTHR24186">
    <property type="entry name" value="PROTEIN PHOSPHATASE 1 REGULATORY SUBUNIT"/>
    <property type="match status" value="1"/>
</dbReference>
<feature type="repeat" description="ANK" evidence="3">
    <location>
        <begin position="48"/>
        <end position="74"/>
    </location>
</feature>
<comment type="caution">
    <text evidence="4">The sequence shown here is derived from an EMBL/GenBank/DDBJ whole genome shotgun (WGS) entry which is preliminary data.</text>
</comment>
<dbReference type="SMART" id="SM00248">
    <property type="entry name" value="ANK"/>
    <property type="match status" value="2"/>
</dbReference>
<evidence type="ECO:0000256" key="1">
    <source>
        <dbReference type="ARBA" id="ARBA00022737"/>
    </source>
</evidence>
<keyword evidence="2 3" id="KW-0040">ANK repeat</keyword>
<keyword evidence="5" id="KW-1185">Reference proteome</keyword>
<dbReference type="PROSITE" id="PS50297">
    <property type="entry name" value="ANK_REP_REGION"/>
    <property type="match status" value="2"/>
</dbReference>
<organism evidence="4 5">
    <name type="scientific">Populus alba x Populus x berolinensis</name>
    <dbReference type="NCBI Taxonomy" id="444605"/>
    <lineage>
        <taxon>Eukaryota</taxon>
        <taxon>Viridiplantae</taxon>
        <taxon>Streptophyta</taxon>
        <taxon>Embryophyta</taxon>
        <taxon>Tracheophyta</taxon>
        <taxon>Spermatophyta</taxon>
        <taxon>Magnoliopsida</taxon>
        <taxon>eudicotyledons</taxon>
        <taxon>Gunneridae</taxon>
        <taxon>Pentapetalae</taxon>
        <taxon>rosids</taxon>
        <taxon>fabids</taxon>
        <taxon>Malpighiales</taxon>
        <taxon>Salicaceae</taxon>
        <taxon>Saliceae</taxon>
        <taxon>Populus</taxon>
    </lineage>
</organism>
<dbReference type="Gene3D" id="1.25.40.20">
    <property type="entry name" value="Ankyrin repeat-containing domain"/>
    <property type="match status" value="1"/>
</dbReference>